<evidence type="ECO:0000256" key="2">
    <source>
        <dbReference type="ARBA" id="ARBA00023002"/>
    </source>
</evidence>
<dbReference type="PANTHER" id="PTHR11496:SF102">
    <property type="entry name" value="ALCOHOL DEHYDROGENASE 4"/>
    <property type="match status" value="1"/>
</dbReference>
<dbReference type="Pfam" id="PF25137">
    <property type="entry name" value="ADH_Fe_C"/>
    <property type="match status" value="1"/>
</dbReference>
<name>A0A173LMZ3_9ACTN</name>
<organism evidence="5 6">
    <name type="scientific">Dietzia timorensis</name>
    <dbReference type="NCBI Taxonomy" id="499555"/>
    <lineage>
        <taxon>Bacteria</taxon>
        <taxon>Bacillati</taxon>
        <taxon>Actinomycetota</taxon>
        <taxon>Actinomycetes</taxon>
        <taxon>Mycobacteriales</taxon>
        <taxon>Dietziaceae</taxon>
        <taxon>Dietzia</taxon>
    </lineage>
</organism>
<evidence type="ECO:0000259" key="4">
    <source>
        <dbReference type="Pfam" id="PF25137"/>
    </source>
</evidence>
<dbReference type="OrthoDB" id="9815791at2"/>
<dbReference type="SUPFAM" id="SSF56796">
    <property type="entry name" value="Dehydroquinate synthase-like"/>
    <property type="match status" value="1"/>
</dbReference>
<dbReference type="GO" id="GO:0046872">
    <property type="term" value="F:metal ion binding"/>
    <property type="evidence" value="ECO:0007669"/>
    <property type="project" value="InterPro"/>
</dbReference>
<dbReference type="Pfam" id="PF00465">
    <property type="entry name" value="Fe-ADH"/>
    <property type="match status" value="1"/>
</dbReference>
<accession>A0A173LMZ3</accession>
<dbReference type="CDD" id="cd08176">
    <property type="entry name" value="LPO"/>
    <property type="match status" value="1"/>
</dbReference>
<feature type="domain" description="Fe-containing alcohol dehydrogenase-like C-terminal" evidence="4">
    <location>
        <begin position="202"/>
        <end position="415"/>
    </location>
</feature>
<evidence type="ECO:0000313" key="5">
    <source>
        <dbReference type="EMBL" id="ANI91930.1"/>
    </source>
</evidence>
<proteinExistence type="inferred from homology"/>
<dbReference type="NCBIfam" id="TIGR04266">
    <property type="entry name" value="NDMA_methanol"/>
    <property type="match status" value="1"/>
</dbReference>
<dbReference type="GO" id="GO:0004022">
    <property type="term" value="F:alcohol dehydrogenase (NAD+) activity"/>
    <property type="evidence" value="ECO:0007669"/>
    <property type="project" value="TreeGrafter"/>
</dbReference>
<dbReference type="InterPro" id="IPR056798">
    <property type="entry name" value="ADH_Fe_C"/>
</dbReference>
<keyword evidence="6" id="KW-1185">Reference proteome</keyword>
<dbReference type="RefSeq" id="WP_067470659.1">
    <property type="nucleotide sequence ID" value="NZ_CP015961.1"/>
</dbReference>
<dbReference type="STRING" id="499555.BJL86_1140"/>
<feature type="domain" description="Alcohol dehydrogenase iron-type/glycerol dehydrogenase GldA" evidence="3">
    <location>
        <begin position="20"/>
        <end position="191"/>
    </location>
</feature>
<dbReference type="PANTHER" id="PTHR11496">
    <property type="entry name" value="ALCOHOL DEHYDROGENASE"/>
    <property type="match status" value="1"/>
</dbReference>
<protein>
    <submittedName>
        <fullName evidence="5">NDMA-dependent methanol dehydrogenase</fullName>
    </submittedName>
</protein>
<sequence length="430" mass="46731">MQVDQLLKPFPIKEFHPFPRALMGPGSVEIVGPEALKLGFKKVLLMTSGLRGTEIVSNLKASLEYHGLEVVLYDKVESNPKDYNAMDGAKLFMENDCDSFISVGGGSSHDACKGARIAVAHDGRNINEFEGFNKSENQKNPPHIAISTTAGTGSETSWAYVITDTTTDPSKPHKYVAFDDAAVATLAIDDPTLYFDCPTRFTAQCGFDVLAHGSEPYVSRLNFEPSLGNALRSIELVGQNLRKATWNGEDLASREGMMYAQYIAAQAFNSGGLGIIHSISHATSAFFDTHHGLNNAIALPRVWAFNLSTEYERFAKIAEALGVDTSGMTTPRAADAAVEAAIRLLRDCAIPEKMTDITADTHEKNRLGQGPTAFYEGQKKVLGDDQTIDDITNHVLGDACTDANPRECTFDSVRPVVDHCYNGDLDDLIS</sequence>
<dbReference type="Proteomes" id="UP000186104">
    <property type="component" value="Chromosome"/>
</dbReference>
<evidence type="ECO:0000313" key="6">
    <source>
        <dbReference type="Proteomes" id="UP000186104"/>
    </source>
</evidence>
<dbReference type="InterPro" id="IPR039697">
    <property type="entry name" value="Alcohol_dehydrogenase_Fe"/>
</dbReference>
<dbReference type="FunFam" id="3.40.50.1970:FF:000003">
    <property type="entry name" value="Alcohol dehydrogenase, iron-containing"/>
    <property type="match status" value="1"/>
</dbReference>
<dbReference type="EMBL" id="CP015961">
    <property type="protein sequence ID" value="ANI91930.1"/>
    <property type="molecule type" value="Genomic_DNA"/>
</dbReference>
<dbReference type="KEGG" id="dtm:BJL86_1140"/>
<dbReference type="InterPro" id="IPR026338">
    <property type="entry name" value="NDMA_methanol_DH"/>
</dbReference>
<reference evidence="5 6" key="1">
    <citation type="submission" date="2016-06" db="EMBL/GenBank/DDBJ databases">
        <title>Complete genome sequence of a saline-alkali tolerant type strain Dietzia timorensis ID05-A0528T.</title>
        <authorList>
            <person name="Wu X."/>
        </authorList>
    </citation>
    <scope>NUCLEOTIDE SEQUENCE [LARGE SCALE GENOMIC DNA]</scope>
    <source>
        <strain evidence="5 6">ID05-A0528</strain>
    </source>
</reference>
<comment type="similarity">
    <text evidence="1">Belongs to the iron-containing alcohol dehydrogenase family.</text>
</comment>
<dbReference type="Gene3D" id="1.20.1090.10">
    <property type="entry name" value="Dehydroquinate synthase-like - alpha domain"/>
    <property type="match status" value="1"/>
</dbReference>
<dbReference type="Gene3D" id="3.40.50.1970">
    <property type="match status" value="1"/>
</dbReference>
<evidence type="ECO:0000256" key="1">
    <source>
        <dbReference type="ARBA" id="ARBA00007358"/>
    </source>
</evidence>
<gene>
    <name evidence="5" type="ORF">BJL86_1140</name>
</gene>
<keyword evidence="2" id="KW-0560">Oxidoreductase</keyword>
<dbReference type="AlphaFoldDB" id="A0A173LMZ3"/>
<dbReference type="InterPro" id="IPR001670">
    <property type="entry name" value="ADH_Fe/GldA"/>
</dbReference>
<evidence type="ECO:0000259" key="3">
    <source>
        <dbReference type="Pfam" id="PF00465"/>
    </source>
</evidence>